<evidence type="ECO:0000256" key="6">
    <source>
        <dbReference type="ARBA" id="ARBA00037937"/>
    </source>
</evidence>
<dbReference type="InterPro" id="IPR022781">
    <property type="entry name" value="Flagellar_biosynth_FliO"/>
</dbReference>
<evidence type="ECO:0000256" key="5">
    <source>
        <dbReference type="ARBA" id="ARBA00023143"/>
    </source>
</evidence>
<feature type="transmembrane region" description="Helical" evidence="7">
    <location>
        <begin position="33"/>
        <end position="51"/>
    </location>
</feature>
<keyword evidence="8" id="KW-0282">Flagellum</keyword>
<dbReference type="GO" id="GO:0005886">
    <property type="term" value="C:plasma membrane"/>
    <property type="evidence" value="ECO:0007669"/>
    <property type="project" value="UniProtKB-SubCell"/>
</dbReference>
<keyword evidence="1 7" id="KW-1003">Cell membrane</keyword>
<dbReference type="Pfam" id="PF04347">
    <property type="entry name" value="FliO"/>
    <property type="match status" value="1"/>
</dbReference>
<keyword evidence="4 7" id="KW-0472">Membrane</keyword>
<organism evidence="8 9">
    <name type="scientific">Billgrantia gudaonensis</name>
    <dbReference type="NCBI Taxonomy" id="376427"/>
    <lineage>
        <taxon>Bacteria</taxon>
        <taxon>Pseudomonadati</taxon>
        <taxon>Pseudomonadota</taxon>
        <taxon>Gammaproteobacteria</taxon>
        <taxon>Oceanospirillales</taxon>
        <taxon>Halomonadaceae</taxon>
        <taxon>Billgrantia</taxon>
    </lineage>
</organism>
<dbReference type="PANTHER" id="PTHR38766:SF1">
    <property type="entry name" value="FLAGELLAR PROTEIN FLIO"/>
    <property type="match status" value="1"/>
</dbReference>
<dbReference type="InterPro" id="IPR052205">
    <property type="entry name" value="FliO/MopB"/>
</dbReference>
<name>A0A1G8T2I1_9GAMM</name>
<accession>A0A1G8T2I1</accession>
<evidence type="ECO:0000256" key="4">
    <source>
        <dbReference type="ARBA" id="ARBA00023136"/>
    </source>
</evidence>
<comment type="similarity">
    <text evidence="6 7">Belongs to the FliO/MopB family.</text>
</comment>
<dbReference type="GO" id="GO:0044781">
    <property type="term" value="P:bacterial-type flagellum organization"/>
    <property type="evidence" value="ECO:0007669"/>
    <property type="project" value="UniProtKB-UniRule"/>
</dbReference>
<evidence type="ECO:0000256" key="3">
    <source>
        <dbReference type="ARBA" id="ARBA00022989"/>
    </source>
</evidence>
<comment type="subcellular location">
    <subcellularLocation>
        <location evidence="7">Cell membrane</location>
    </subcellularLocation>
    <subcellularLocation>
        <location evidence="7">Bacterial flagellum basal body</location>
    </subcellularLocation>
</comment>
<dbReference type="STRING" id="376427.SAMN04487954_104172"/>
<evidence type="ECO:0000256" key="7">
    <source>
        <dbReference type="RuleBase" id="RU362064"/>
    </source>
</evidence>
<dbReference type="OrthoDB" id="6897726at2"/>
<dbReference type="GO" id="GO:0009425">
    <property type="term" value="C:bacterial-type flagellum basal body"/>
    <property type="evidence" value="ECO:0007669"/>
    <property type="project" value="UniProtKB-SubCell"/>
</dbReference>
<keyword evidence="2 7" id="KW-0812">Transmembrane</keyword>
<dbReference type="Proteomes" id="UP000198525">
    <property type="component" value="Unassembled WGS sequence"/>
</dbReference>
<dbReference type="AlphaFoldDB" id="A0A1G8T2I1"/>
<evidence type="ECO:0000313" key="8">
    <source>
        <dbReference type="EMBL" id="SDJ35577.1"/>
    </source>
</evidence>
<keyword evidence="5 7" id="KW-0975">Bacterial flagellum</keyword>
<proteinExistence type="inferred from homology"/>
<reference evidence="8 9" key="1">
    <citation type="submission" date="2016-10" db="EMBL/GenBank/DDBJ databases">
        <authorList>
            <person name="de Groot N.N."/>
        </authorList>
    </citation>
    <scope>NUCLEOTIDE SEQUENCE [LARGE SCALE GENOMIC DNA]</scope>
    <source>
        <strain evidence="8 9">CGMCC 1.6133</strain>
    </source>
</reference>
<protein>
    <recommendedName>
        <fullName evidence="7">Flagellar protein</fullName>
    </recommendedName>
</protein>
<dbReference type="RefSeq" id="WP_089684388.1">
    <property type="nucleotide sequence ID" value="NZ_FNES01000004.1"/>
</dbReference>
<evidence type="ECO:0000256" key="1">
    <source>
        <dbReference type="ARBA" id="ARBA00022475"/>
    </source>
</evidence>
<evidence type="ECO:0000313" key="9">
    <source>
        <dbReference type="Proteomes" id="UP000198525"/>
    </source>
</evidence>
<dbReference type="PANTHER" id="PTHR38766">
    <property type="entry name" value="FLAGELLAR PROTEIN FLIO"/>
    <property type="match status" value="1"/>
</dbReference>
<evidence type="ECO:0000256" key="2">
    <source>
        <dbReference type="ARBA" id="ARBA00022692"/>
    </source>
</evidence>
<sequence>MSDTPATEASASGLDALASSGDSLVGMATLGKTAAALALVIAIILVCTALLRRWGGHSRGIGRHLRVVASTTLGGRERLVIVEIEDTWLVLGVGGGQVTKLHEMPVPASGTTKPAASDTDDSRFATRFARALRHNTGLGGSGRRES</sequence>
<keyword evidence="8" id="KW-0966">Cell projection</keyword>
<keyword evidence="9" id="KW-1185">Reference proteome</keyword>
<dbReference type="NCBIfam" id="TIGR03500">
    <property type="entry name" value="FliO_TIGR"/>
    <property type="match status" value="1"/>
</dbReference>
<keyword evidence="3 7" id="KW-1133">Transmembrane helix</keyword>
<gene>
    <name evidence="8" type="ORF">SAMN04487954_104172</name>
</gene>
<dbReference type="EMBL" id="FNES01000004">
    <property type="protein sequence ID" value="SDJ35577.1"/>
    <property type="molecule type" value="Genomic_DNA"/>
</dbReference>
<keyword evidence="8" id="KW-0969">Cilium</keyword>